<evidence type="ECO:0000259" key="3">
    <source>
        <dbReference type="Pfam" id="PF08044"/>
    </source>
</evidence>
<evidence type="ECO:0000256" key="1">
    <source>
        <dbReference type="SAM" id="MobiDB-lite"/>
    </source>
</evidence>
<keyword evidence="2" id="KW-1133">Transmembrane helix</keyword>
<keyword evidence="6" id="KW-1185">Reference proteome</keyword>
<evidence type="ECO:0000259" key="4">
    <source>
        <dbReference type="Pfam" id="PF13828"/>
    </source>
</evidence>
<dbReference type="PANTHER" id="PTHR40763:SF4">
    <property type="entry name" value="DUF1707 DOMAIN-CONTAINING PROTEIN"/>
    <property type="match status" value="1"/>
</dbReference>
<proteinExistence type="predicted"/>
<feature type="region of interest" description="Disordered" evidence="1">
    <location>
        <begin position="1"/>
        <end position="39"/>
    </location>
</feature>
<feature type="domain" description="DUF1707" evidence="3">
    <location>
        <begin position="37"/>
        <end position="89"/>
    </location>
</feature>
<dbReference type="InterPro" id="IPR012551">
    <property type="entry name" value="DUF1707_SHOCT-like"/>
</dbReference>
<evidence type="ECO:0008006" key="7">
    <source>
        <dbReference type="Google" id="ProtNLM"/>
    </source>
</evidence>
<feature type="transmembrane region" description="Helical" evidence="2">
    <location>
        <begin position="128"/>
        <end position="149"/>
    </location>
</feature>
<keyword evidence="2" id="KW-0812">Transmembrane</keyword>
<evidence type="ECO:0000256" key="2">
    <source>
        <dbReference type="SAM" id="Phobius"/>
    </source>
</evidence>
<gene>
    <name evidence="5" type="ORF">GCM10010405_38520</name>
</gene>
<sequence length="195" mass="20782">MSYQPWGRHGLPGQAGPGSHPPQVPQVSHQMSQMPMMRASHADRERTIDVLKAGFVEGRLGKAEYEQRLTRAQQAQTYGELHALIADLPQGPMAVPAPAPQQYPQPYQPAVPRTFLPPPPQTNTSATAAMICGVLTPFYGITAIPAVILGHKARAEIRRTGEKGDGLAMAGLVLGWLAIGFGVLIALVVILAAQG</sequence>
<name>A0ABP5XGF5_9ACTN</name>
<dbReference type="InterPro" id="IPR025241">
    <property type="entry name" value="DUF4190"/>
</dbReference>
<feature type="domain" description="DUF4190" evidence="4">
    <location>
        <begin position="126"/>
        <end position="184"/>
    </location>
</feature>
<evidence type="ECO:0000313" key="6">
    <source>
        <dbReference type="Proteomes" id="UP001501638"/>
    </source>
</evidence>
<feature type="transmembrane region" description="Helical" evidence="2">
    <location>
        <begin position="170"/>
        <end position="193"/>
    </location>
</feature>
<evidence type="ECO:0000313" key="5">
    <source>
        <dbReference type="EMBL" id="GAA2451087.1"/>
    </source>
</evidence>
<organism evidence="5 6">
    <name type="scientific">Streptomyces macrosporus</name>
    <dbReference type="NCBI Taxonomy" id="44032"/>
    <lineage>
        <taxon>Bacteria</taxon>
        <taxon>Bacillati</taxon>
        <taxon>Actinomycetota</taxon>
        <taxon>Actinomycetes</taxon>
        <taxon>Kitasatosporales</taxon>
        <taxon>Streptomycetaceae</taxon>
        <taxon>Streptomyces</taxon>
    </lineage>
</organism>
<dbReference type="Pfam" id="PF13828">
    <property type="entry name" value="DUF4190"/>
    <property type="match status" value="1"/>
</dbReference>
<dbReference type="PANTHER" id="PTHR40763">
    <property type="entry name" value="MEMBRANE PROTEIN-RELATED"/>
    <property type="match status" value="1"/>
</dbReference>
<dbReference type="Proteomes" id="UP001501638">
    <property type="component" value="Unassembled WGS sequence"/>
</dbReference>
<accession>A0ABP5XGF5</accession>
<dbReference type="EMBL" id="BAAASZ010000027">
    <property type="protein sequence ID" value="GAA2451087.1"/>
    <property type="molecule type" value="Genomic_DNA"/>
</dbReference>
<protein>
    <recommendedName>
        <fullName evidence="7">DUF4190 domain-containing protein</fullName>
    </recommendedName>
</protein>
<keyword evidence="2" id="KW-0472">Membrane</keyword>
<comment type="caution">
    <text evidence="5">The sequence shown here is derived from an EMBL/GenBank/DDBJ whole genome shotgun (WGS) entry which is preliminary data.</text>
</comment>
<reference evidence="6" key="1">
    <citation type="journal article" date="2019" name="Int. J. Syst. Evol. Microbiol.">
        <title>The Global Catalogue of Microorganisms (GCM) 10K type strain sequencing project: providing services to taxonomists for standard genome sequencing and annotation.</title>
        <authorList>
            <consortium name="The Broad Institute Genomics Platform"/>
            <consortium name="The Broad Institute Genome Sequencing Center for Infectious Disease"/>
            <person name="Wu L."/>
            <person name="Ma J."/>
        </authorList>
    </citation>
    <scope>NUCLEOTIDE SEQUENCE [LARGE SCALE GENOMIC DNA]</scope>
    <source>
        <strain evidence="6">JCM 6305</strain>
    </source>
</reference>
<dbReference type="Pfam" id="PF08044">
    <property type="entry name" value="DUF1707"/>
    <property type="match status" value="1"/>
</dbReference>